<evidence type="ECO:0000313" key="2">
    <source>
        <dbReference type="EMBL" id="SFI38098.1"/>
    </source>
</evidence>
<organism evidence="2 3">
    <name type="scientific">Aquamicrobium aerolatum DSM 21857</name>
    <dbReference type="NCBI Taxonomy" id="1121003"/>
    <lineage>
        <taxon>Bacteria</taxon>
        <taxon>Pseudomonadati</taxon>
        <taxon>Pseudomonadota</taxon>
        <taxon>Alphaproteobacteria</taxon>
        <taxon>Hyphomicrobiales</taxon>
        <taxon>Phyllobacteriaceae</taxon>
        <taxon>Aerobium</taxon>
    </lineage>
</organism>
<keyword evidence="1" id="KW-0812">Transmembrane</keyword>
<name>A0A1I3HQQ5_9HYPH</name>
<keyword evidence="1" id="KW-0472">Membrane</keyword>
<dbReference type="Proteomes" id="UP000242763">
    <property type="component" value="Unassembled WGS sequence"/>
</dbReference>
<evidence type="ECO:0008006" key="4">
    <source>
        <dbReference type="Google" id="ProtNLM"/>
    </source>
</evidence>
<dbReference type="OrthoDB" id="1523552at2"/>
<accession>A0A1I3HQQ5</accession>
<dbReference type="Pfam" id="PF07386">
    <property type="entry name" value="DUF1499"/>
    <property type="match status" value="1"/>
</dbReference>
<sequence length="278" mass="30485">MSSISLNHGRRVSPAAQWARTLSSFALVLACTVAVGHRYGMVETPAFFWVLALVAAIAILSLLCAMVGFRRLWTHGDKAGKASFAATLVGSFVLIPFVLAGYLAYTTPPLHDVSTDLVDPPPLRRAALERTAQMNAVTPYSAEMVAVQREAYPDVTGRRLDASMERAVAAVQAVVASYGWRARTPWPTEFETGSEIILELEAPSYILGLPADASLRLTDEDESIFVDLRMNSRYGRYDLGENARRIRRFMNDVDAEFARQSLLIIDIPASSDGEDTAQ</sequence>
<evidence type="ECO:0000256" key="1">
    <source>
        <dbReference type="SAM" id="Phobius"/>
    </source>
</evidence>
<dbReference type="AlphaFoldDB" id="A0A1I3HQQ5"/>
<dbReference type="STRING" id="1121003.SAMN03080618_00314"/>
<dbReference type="InterPro" id="IPR010865">
    <property type="entry name" value="DUF1499"/>
</dbReference>
<feature type="transmembrane region" description="Helical" evidence="1">
    <location>
        <begin position="46"/>
        <end position="70"/>
    </location>
</feature>
<reference evidence="3" key="1">
    <citation type="submission" date="2016-10" db="EMBL/GenBank/DDBJ databases">
        <authorList>
            <person name="Varghese N."/>
            <person name="Submissions S."/>
        </authorList>
    </citation>
    <scope>NUCLEOTIDE SEQUENCE [LARGE SCALE GENOMIC DNA]</scope>
    <source>
        <strain evidence="3">DSM 21857</strain>
    </source>
</reference>
<evidence type="ECO:0000313" key="3">
    <source>
        <dbReference type="Proteomes" id="UP000242763"/>
    </source>
</evidence>
<feature type="transmembrane region" description="Helical" evidence="1">
    <location>
        <begin position="82"/>
        <end position="105"/>
    </location>
</feature>
<gene>
    <name evidence="2" type="ORF">SAMN03080618_00314</name>
</gene>
<keyword evidence="3" id="KW-1185">Reference proteome</keyword>
<dbReference type="RefSeq" id="WP_091517759.1">
    <property type="nucleotide sequence ID" value="NZ_FORF01000001.1"/>
</dbReference>
<protein>
    <recommendedName>
        <fullName evidence="4">DUF1499 domain-containing protein</fullName>
    </recommendedName>
</protein>
<proteinExistence type="predicted"/>
<dbReference type="EMBL" id="FORF01000001">
    <property type="protein sequence ID" value="SFI38098.1"/>
    <property type="molecule type" value="Genomic_DNA"/>
</dbReference>
<keyword evidence="1" id="KW-1133">Transmembrane helix</keyword>